<dbReference type="Proteomes" id="UP000182063">
    <property type="component" value="Plasmid pHSL4"/>
</dbReference>
<proteinExistence type="predicted"/>
<keyword evidence="2" id="KW-0614">Plasmid</keyword>
<evidence type="ECO:0000313" key="3">
    <source>
        <dbReference type="Proteomes" id="UP000182063"/>
    </source>
</evidence>
<dbReference type="OrthoDB" id="7478518at2"/>
<feature type="chain" id="PRO_5009857794" evidence="1">
    <location>
        <begin position="23"/>
        <end position="90"/>
    </location>
</feature>
<keyword evidence="3" id="KW-1185">Reference proteome</keyword>
<dbReference type="RefSeq" id="WP_022684328.1">
    <property type="nucleotide sequence ID" value="NZ_CP018225.1"/>
</dbReference>
<gene>
    <name evidence="2" type="ORF">BSL82_19115</name>
</gene>
<organism evidence="2 3">
    <name type="scientific">Tardibacter chloracetimidivorans</name>
    <dbReference type="NCBI Taxonomy" id="1921510"/>
    <lineage>
        <taxon>Bacteria</taxon>
        <taxon>Pseudomonadati</taxon>
        <taxon>Pseudomonadota</taxon>
        <taxon>Alphaproteobacteria</taxon>
        <taxon>Sphingomonadales</taxon>
        <taxon>Sphingomonadaceae</taxon>
        <taxon>Tardibacter</taxon>
    </lineage>
</organism>
<evidence type="ECO:0000313" key="2">
    <source>
        <dbReference type="EMBL" id="API61544.1"/>
    </source>
</evidence>
<protein>
    <submittedName>
        <fullName evidence="2">Uncharacterized protein</fullName>
    </submittedName>
</protein>
<sequence>MNKKMILAAMAAALSVAAPAWADASHSSTQGHYEWRSVPQYGPRATGPVRQRVWVADHAQMANCDCDMMKMSADECMGMMHHGRDKPTAG</sequence>
<geneLocation type="plasmid" evidence="3">
    <name>phsl4</name>
</geneLocation>
<dbReference type="KEGG" id="sphj:BSL82_19115"/>
<feature type="signal peptide" evidence="1">
    <location>
        <begin position="1"/>
        <end position="22"/>
    </location>
</feature>
<accession>A0A1L4A0Z3</accession>
<evidence type="ECO:0000256" key="1">
    <source>
        <dbReference type="SAM" id="SignalP"/>
    </source>
</evidence>
<reference evidence="2 3" key="1">
    <citation type="submission" date="2016-11" db="EMBL/GenBank/DDBJ databases">
        <title>Complete Genome Sequence of alachlor-degrading Sphingomonas sp. strain JJ-A5.</title>
        <authorList>
            <person name="Lee H."/>
            <person name="Ka J.-O."/>
        </authorList>
    </citation>
    <scope>NUCLEOTIDE SEQUENCE [LARGE SCALE GENOMIC DNA]</scope>
    <source>
        <strain evidence="2 3">JJ-A5</strain>
        <plasmid evidence="3">phsl4</plasmid>
    </source>
</reference>
<dbReference type="EMBL" id="CP018225">
    <property type="protein sequence ID" value="API61544.1"/>
    <property type="molecule type" value="Genomic_DNA"/>
</dbReference>
<name>A0A1L4A0Z3_9SPHN</name>
<dbReference type="AlphaFoldDB" id="A0A1L4A0Z3"/>
<keyword evidence="1" id="KW-0732">Signal</keyword>